<gene>
    <name evidence="1" type="ORF">ACOLOM_LOCUS9813</name>
</gene>
<dbReference type="Proteomes" id="UP000789525">
    <property type="component" value="Unassembled WGS sequence"/>
</dbReference>
<sequence length="130" mass="14069">PKQLACSCLLVHGQESAFYAVLPVYAKLGVPQEVVDQWKPNVEAGEPAPPLPEVQLTEGGNSESTEQTSEQSGPAPVVITSAGETAESPDYQFLHVYKTPEELAAAVKFRNESLGKVPVPWVLKARQEKK</sequence>
<name>A0ACA9P4Y7_9GLOM</name>
<comment type="caution">
    <text evidence="1">The sequence shown here is derived from an EMBL/GenBank/DDBJ whole genome shotgun (WGS) entry which is preliminary data.</text>
</comment>
<evidence type="ECO:0000313" key="2">
    <source>
        <dbReference type="Proteomes" id="UP000789525"/>
    </source>
</evidence>
<protein>
    <submittedName>
        <fullName evidence="1">2582_t:CDS:1</fullName>
    </submittedName>
</protein>
<dbReference type="EMBL" id="CAJVPT010029410">
    <property type="protein sequence ID" value="CAG8690657.1"/>
    <property type="molecule type" value="Genomic_DNA"/>
</dbReference>
<reference evidence="1" key="1">
    <citation type="submission" date="2021-06" db="EMBL/GenBank/DDBJ databases">
        <authorList>
            <person name="Kallberg Y."/>
            <person name="Tangrot J."/>
            <person name="Rosling A."/>
        </authorList>
    </citation>
    <scope>NUCLEOTIDE SEQUENCE</scope>
    <source>
        <strain evidence="1">CL356</strain>
    </source>
</reference>
<proteinExistence type="predicted"/>
<evidence type="ECO:0000313" key="1">
    <source>
        <dbReference type="EMBL" id="CAG8690657.1"/>
    </source>
</evidence>
<feature type="non-terminal residue" evidence="1">
    <location>
        <position position="1"/>
    </location>
</feature>
<accession>A0ACA9P4Y7</accession>
<organism evidence="1 2">
    <name type="scientific">Acaulospora colombiana</name>
    <dbReference type="NCBI Taxonomy" id="27376"/>
    <lineage>
        <taxon>Eukaryota</taxon>
        <taxon>Fungi</taxon>
        <taxon>Fungi incertae sedis</taxon>
        <taxon>Mucoromycota</taxon>
        <taxon>Glomeromycotina</taxon>
        <taxon>Glomeromycetes</taxon>
        <taxon>Diversisporales</taxon>
        <taxon>Acaulosporaceae</taxon>
        <taxon>Acaulospora</taxon>
    </lineage>
</organism>
<keyword evidence="2" id="KW-1185">Reference proteome</keyword>